<dbReference type="CDD" id="cd06662">
    <property type="entry name" value="SURF1"/>
    <property type="match status" value="1"/>
</dbReference>
<comment type="caution">
    <text evidence="6">The sequence shown here is derived from an EMBL/GenBank/DDBJ whole genome shotgun (WGS) entry which is preliminary data.</text>
</comment>
<dbReference type="RefSeq" id="XP_017998348.1">
    <property type="nucleotide sequence ID" value="XM_018141063.1"/>
</dbReference>
<dbReference type="GO" id="GO:0033617">
    <property type="term" value="P:mitochondrial respiratory chain complex IV assembly"/>
    <property type="evidence" value="ECO:0007669"/>
    <property type="project" value="TreeGrafter"/>
</dbReference>
<comment type="function">
    <text evidence="5">Probably involved in the biogenesis of the COX complex.</text>
</comment>
<evidence type="ECO:0000256" key="1">
    <source>
        <dbReference type="ARBA" id="ARBA00004370"/>
    </source>
</evidence>
<keyword evidence="5" id="KW-0496">Mitochondrion</keyword>
<evidence type="ECO:0000256" key="5">
    <source>
        <dbReference type="RuleBase" id="RU363076"/>
    </source>
</evidence>
<proteinExistence type="inferred from homology"/>
<dbReference type="GeneID" id="28732944"/>
<reference evidence="6 7" key="1">
    <citation type="submission" date="2015-06" db="EMBL/GenBank/DDBJ databases">
        <title>Draft genome of the ant-associated black yeast Phialophora attae CBS 131958.</title>
        <authorList>
            <person name="Moreno L.F."/>
            <person name="Stielow B.J."/>
            <person name="de Hoog S."/>
            <person name="Vicente V.A."/>
            <person name="Weiss V.A."/>
            <person name="de Vries M."/>
            <person name="Cruz L.M."/>
            <person name="Souza E.M."/>
        </authorList>
    </citation>
    <scope>NUCLEOTIDE SEQUENCE [LARGE SCALE GENOMIC DNA]</scope>
    <source>
        <strain evidence="6 7">CBS 131958</strain>
    </source>
</reference>
<evidence type="ECO:0000256" key="2">
    <source>
        <dbReference type="ARBA" id="ARBA00022692"/>
    </source>
</evidence>
<gene>
    <name evidence="6" type="ORF">AB675_12157</name>
</gene>
<dbReference type="AlphaFoldDB" id="A0A0N1HMC0"/>
<dbReference type="PANTHER" id="PTHR23427:SF2">
    <property type="entry name" value="SURFEIT LOCUS PROTEIN 1"/>
    <property type="match status" value="1"/>
</dbReference>
<keyword evidence="7" id="KW-1185">Reference proteome</keyword>
<dbReference type="InterPro" id="IPR045214">
    <property type="entry name" value="Surf1/Surf4"/>
</dbReference>
<dbReference type="Proteomes" id="UP000038010">
    <property type="component" value="Unassembled WGS sequence"/>
</dbReference>
<keyword evidence="4" id="KW-0472">Membrane</keyword>
<keyword evidence="3" id="KW-1133">Transmembrane helix</keyword>
<keyword evidence="5" id="KW-0999">Mitochondrion inner membrane</keyword>
<dbReference type="PROSITE" id="PS50895">
    <property type="entry name" value="SURF1"/>
    <property type="match status" value="1"/>
</dbReference>
<sequence length="134" mass="15364">MHDGKDGFQVVTPLEREDGGTILVNRGWISRDKQYQRERDPSALPTGEITVQGLLREPLKKNMFTPKNKPEEGKFFFPDTYEMASVVGCEAVLVEETMKADLLESYRREEAGMPIGRAAEVNLRNNHTQYIFTW</sequence>
<evidence type="ECO:0000256" key="3">
    <source>
        <dbReference type="ARBA" id="ARBA00022989"/>
    </source>
</evidence>
<evidence type="ECO:0000313" key="7">
    <source>
        <dbReference type="Proteomes" id="UP000038010"/>
    </source>
</evidence>
<evidence type="ECO:0000256" key="4">
    <source>
        <dbReference type="ARBA" id="ARBA00023136"/>
    </source>
</evidence>
<dbReference type="InterPro" id="IPR002994">
    <property type="entry name" value="Surf1/Shy1"/>
</dbReference>
<dbReference type="STRING" id="1664694.A0A0N1HMC0"/>
<organism evidence="6 7">
    <name type="scientific">Cyphellophora attinorum</name>
    <dbReference type="NCBI Taxonomy" id="1664694"/>
    <lineage>
        <taxon>Eukaryota</taxon>
        <taxon>Fungi</taxon>
        <taxon>Dikarya</taxon>
        <taxon>Ascomycota</taxon>
        <taxon>Pezizomycotina</taxon>
        <taxon>Eurotiomycetes</taxon>
        <taxon>Chaetothyriomycetidae</taxon>
        <taxon>Chaetothyriales</taxon>
        <taxon>Cyphellophoraceae</taxon>
        <taxon>Cyphellophora</taxon>
    </lineage>
</organism>
<name>A0A0N1HMC0_9EURO</name>
<dbReference type="VEuPathDB" id="FungiDB:AB675_12157"/>
<evidence type="ECO:0000313" key="6">
    <source>
        <dbReference type="EMBL" id="KPI38385.1"/>
    </source>
</evidence>
<dbReference type="Pfam" id="PF02104">
    <property type="entry name" value="SURF1"/>
    <property type="match status" value="1"/>
</dbReference>
<protein>
    <recommendedName>
        <fullName evidence="5">SURF1-like protein</fullName>
    </recommendedName>
</protein>
<comment type="subcellular location">
    <subcellularLocation>
        <location evidence="1">Membrane</location>
    </subcellularLocation>
    <subcellularLocation>
        <location evidence="5">Mitochondrion inner membrane</location>
        <topology evidence="5">Multi-pass membrane protein</topology>
    </subcellularLocation>
</comment>
<accession>A0A0N1HMC0</accession>
<dbReference type="OrthoDB" id="10040024at2759"/>
<dbReference type="EMBL" id="LFJN01000019">
    <property type="protein sequence ID" value="KPI38385.1"/>
    <property type="molecule type" value="Genomic_DNA"/>
</dbReference>
<comment type="similarity">
    <text evidence="5">Belongs to the SURF1 family.</text>
</comment>
<keyword evidence="2" id="KW-0812">Transmembrane</keyword>
<dbReference type="PANTHER" id="PTHR23427">
    <property type="entry name" value="SURFEIT LOCUS PROTEIN"/>
    <property type="match status" value="1"/>
</dbReference>
<dbReference type="GO" id="GO:0005743">
    <property type="term" value="C:mitochondrial inner membrane"/>
    <property type="evidence" value="ECO:0007669"/>
    <property type="project" value="UniProtKB-SubCell"/>
</dbReference>